<keyword evidence="2" id="KW-1133">Transmembrane helix</keyword>
<protein>
    <recommendedName>
        <fullName evidence="3">SPOR domain-containing protein</fullName>
    </recommendedName>
</protein>
<dbReference type="Gene3D" id="3.30.70.1070">
    <property type="entry name" value="Sporulation related repeat"/>
    <property type="match status" value="1"/>
</dbReference>
<dbReference type="SUPFAM" id="SSF110997">
    <property type="entry name" value="Sporulation related repeat"/>
    <property type="match status" value="1"/>
</dbReference>
<dbReference type="InterPro" id="IPR036680">
    <property type="entry name" value="SPOR-like_sf"/>
</dbReference>
<keyword evidence="5" id="KW-1185">Reference proteome</keyword>
<gene>
    <name evidence="4" type="ORF">GCM10007350_18460</name>
</gene>
<dbReference type="PANTHER" id="PTHR38687:SF1">
    <property type="entry name" value="CELL DIVISION PROTEIN DEDD"/>
    <property type="match status" value="1"/>
</dbReference>
<comment type="caution">
    <text evidence="4">The sequence shown here is derived from an EMBL/GenBank/DDBJ whole genome shotgun (WGS) entry which is preliminary data.</text>
</comment>
<feature type="transmembrane region" description="Helical" evidence="2">
    <location>
        <begin position="34"/>
        <end position="56"/>
    </location>
</feature>
<dbReference type="Pfam" id="PF05036">
    <property type="entry name" value="SPOR"/>
    <property type="match status" value="1"/>
</dbReference>
<feature type="region of interest" description="Disordered" evidence="1">
    <location>
        <begin position="59"/>
        <end position="114"/>
    </location>
</feature>
<proteinExistence type="predicted"/>
<name>A0ABQ3H308_9NEIS</name>
<dbReference type="PROSITE" id="PS51724">
    <property type="entry name" value="SPOR"/>
    <property type="match status" value="1"/>
</dbReference>
<dbReference type="InterPro" id="IPR052521">
    <property type="entry name" value="Cell_div_SPOR-domain"/>
</dbReference>
<feature type="region of interest" description="Disordered" evidence="1">
    <location>
        <begin position="130"/>
        <end position="159"/>
    </location>
</feature>
<feature type="compositionally biased region" description="Low complexity" evidence="1">
    <location>
        <begin position="98"/>
        <end position="114"/>
    </location>
</feature>
<dbReference type="PANTHER" id="PTHR38687">
    <property type="entry name" value="CELL DIVISION PROTEIN DEDD-RELATED"/>
    <property type="match status" value="1"/>
</dbReference>
<evidence type="ECO:0000256" key="2">
    <source>
        <dbReference type="SAM" id="Phobius"/>
    </source>
</evidence>
<dbReference type="EMBL" id="BMYO01000004">
    <property type="protein sequence ID" value="GHD62463.1"/>
    <property type="molecule type" value="Genomic_DNA"/>
</dbReference>
<keyword evidence="2" id="KW-0812">Transmembrane</keyword>
<evidence type="ECO:0000313" key="5">
    <source>
        <dbReference type="Proteomes" id="UP000604737"/>
    </source>
</evidence>
<evidence type="ECO:0000256" key="1">
    <source>
        <dbReference type="SAM" id="MobiDB-lite"/>
    </source>
</evidence>
<evidence type="ECO:0000313" key="4">
    <source>
        <dbReference type="EMBL" id="GHD62463.1"/>
    </source>
</evidence>
<organism evidence="4 5">
    <name type="scientific">Jeongeupia chitinilytica</name>
    <dbReference type="NCBI Taxonomy" id="1041641"/>
    <lineage>
        <taxon>Bacteria</taxon>
        <taxon>Pseudomonadati</taxon>
        <taxon>Pseudomonadota</taxon>
        <taxon>Betaproteobacteria</taxon>
        <taxon>Neisseriales</taxon>
        <taxon>Chitinibacteraceae</taxon>
        <taxon>Jeongeupia</taxon>
    </lineage>
</organism>
<evidence type="ECO:0000259" key="3">
    <source>
        <dbReference type="PROSITE" id="PS51724"/>
    </source>
</evidence>
<feature type="compositionally biased region" description="Low complexity" evidence="1">
    <location>
        <begin position="134"/>
        <end position="146"/>
    </location>
</feature>
<reference evidence="5" key="1">
    <citation type="journal article" date="2019" name="Int. J. Syst. Evol. Microbiol.">
        <title>The Global Catalogue of Microorganisms (GCM) 10K type strain sequencing project: providing services to taxonomists for standard genome sequencing and annotation.</title>
        <authorList>
            <consortium name="The Broad Institute Genomics Platform"/>
            <consortium name="The Broad Institute Genome Sequencing Center for Infectious Disease"/>
            <person name="Wu L."/>
            <person name="Ma J."/>
        </authorList>
    </citation>
    <scope>NUCLEOTIDE SEQUENCE [LARGE SCALE GENOMIC DNA]</scope>
    <source>
        <strain evidence="5">KCTC 23701</strain>
    </source>
</reference>
<dbReference type="Proteomes" id="UP000604737">
    <property type="component" value="Unassembled WGS sequence"/>
</dbReference>
<feature type="region of interest" description="Disordered" evidence="1">
    <location>
        <begin position="1"/>
        <end position="32"/>
    </location>
</feature>
<sequence length="237" mass="24372">MAQPTRIGENAKMARDMKKSRASSSSRSGGGGSLVTGLVVGLLGGVAVAVGVALFLNRSDSPFTKKADTPPDAIGSAPQPTTKQPEVLHPGGNDTTTPALPEAAKPASAPAEASGAERFDFYKVLPELNKNDGKPAATDVKPVAPAKKPESSPPAKVEAPKGAYLQVGAFQSEQEADNLKAKLALVGVEATIQSSSTPDKGLWHRVRIGPFTNLADLDKARGQLKASGIDSTVVKGN</sequence>
<feature type="domain" description="SPOR" evidence="3">
    <location>
        <begin position="157"/>
        <end position="237"/>
    </location>
</feature>
<dbReference type="InterPro" id="IPR007730">
    <property type="entry name" value="SPOR-like_dom"/>
</dbReference>
<keyword evidence="2" id="KW-0472">Membrane</keyword>
<accession>A0ABQ3H308</accession>